<feature type="transmembrane region" description="Helical" evidence="1">
    <location>
        <begin position="20"/>
        <end position="37"/>
    </location>
</feature>
<accession>D7LSZ1</accession>
<dbReference type="AlphaFoldDB" id="D7LSZ1"/>
<reference evidence="3" key="1">
    <citation type="journal article" date="2011" name="Nat. Genet.">
        <title>The Arabidopsis lyrata genome sequence and the basis of rapid genome size change.</title>
        <authorList>
            <person name="Hu T.T."/>
            <person name="Pattyn P."/>
            <person name="Bakker E.G."/>
            <person name="Cao J."/>
            <person name="Cheng J.-F."/>
            <person name="Clark R.M."/>
            <person name="Fahlgren N."/>
            <person name="Fawcett J.A."/>
            <person name="Grimwood J."/>
            <person name="Gundlach H."/>
            <person name="Haberer G."/>
            <person name="Hollister J.D."/>
            <person name="Ossowski S."/>
            <person name="Ottilar R.P."/>
            <person name="Salamov A.A."/>
            <person name="Schneeberger K."/>
            <person name="Spannagl M."/>
            <person name="Wang X."/>
            <person name="Yang L."/>
            <person name="Nasrallah M.E."/>
            <person name="Bergelson J."/>
            <person name="Carrington J.C."/>
            <person name="Gaut B.S."/>
            <person name="Schmutz J."/>
            <person name="Mayer K.F.X."/>
            <person name="Van de Peer Y."/>
            <person name="Grigoriev I.V."/>
            <person name="Nordborg M."/>
            <person name="Weigel D."/>
            <person name="Guo Y.-L."/>
        </authorList>
    </citation>
    <scope>NUCLEOTIDE SEQUENCE [LARGE SCALE GENOMIC DNA]</scope>
    <source>
        <strain evidence="3">cv. MN47</strain>
    </source>
</reference>
<dbReference type="Gramene" id="fgenesh2_kg.5__1336__AT3G49845.1">
    <property type="protein sequence ID" value="fgenesh2_kg.5__1336__AT3G49845.1"/>
    <property type="gene ID" value="fgenesh2_kg.5__1336__AT3G49845.1"/>
</dbReference>
<sequence length="128" mass="15354">MSYQDQHHPVGAPPPQGNSQFLFKIFWVFLFLGILLRKDILRLDIHRKDILQQVIPHHRKDTVKDIQRKAILHRNILKVLHHSILIKVLHRRIMVRLHLRRRKTRIQASWKDVWLCSAVAVSWKLAFD</sequence>
<evidence type="ECO:0000313" key="3">
    <source>
        <dbReference type="Proteomes" id="UP000008694"/>
    </source>
</evidence>
<evidence type="ECO:0000256" key="1">
    <source>
        <dbReference type="SAM" id="Phobius"/>
    </source>
</evidence>
<organism evidence="3">
    <name type="scientific">Arabidopsis lyrata subsp. lyrata</name>
    <name type="common">Lyre-leaved rock-cress</name>
    <dbReference type="NCBI Taxonomy" id="81972"/>
    <lineage>
        <taxon>Eukaryota</taxon>
        <taxon>Viridiplantae</taxon>
        <taxon>Streptophyta</taxon>
        <taxon>Embryophyta</taxon>
        <taxon>Tracheophyta</taxon>
        <taxon>Spermatophyta</taxon>
        <taxon>Magnoliopsida</taxon>
        <taxon>eudicotyledons</taxon>
        <taxon>Gunneridae</taxon>
        <taxon>Pentapetalae</taxon>
        <taxon>rosids</taxon>
        <taxon>malvids</taxon>
        <taxon>Brassicales</taxon>
        <taxon>Brassicaceae</taxon>
        <taxon>Camelineae</taxon>
        <taxon>Arabidopsis</taxon>
    </lineage>
</organism>
<dbReference type="Proteomes" id="UP000008694">
    <property type="component" value="Unassembled WGS sequence"/>
</dbReference>
<protein>
    <submittedName>
        <fullName evidence="2">Predicted protein</fullName>
    </submittedName>
</protein>
<name>D7LSZ1_ARALL</name>
<dbReference type="HOGENOM" id="CLU_1962585_0_0_1"/>
<keyword evidence="1" id="KW-0472">Membrane</keyword>
<keyword evidence="1" id="KW-0812">Transmembrane</keyword>
<keyword evidence="1" id="KW-1133">Transmembrane helix</keyword>
<evidence type="ECO:0000313" key="2">
    <source>
        <dbReference type="EMBL" id="EFH52259.1"/>
    </source>
</evidence>
<keyword evidence="3" id="KW-1185">Reference proteome</keyword>
<dbReference type="EMBL" id="GL348717">
    <property type="protein sequence ID" value="EFH52259.1"/>
    <property type="molecule type" value="Genomic_DNA"/>
</dbReference>
<proteinExistence type="predicted"/>
<gene>
    <name evidence="2" type="ORF">ARALYDRAFT_485344</name>
</gene>